<name>X1P9A9_9ZZZZ</name>
<protein>
    <submittedName>
        <fullName evidence="1">Uncharacterized protein</fullName>
    </submittedName>
</protein>
<comment type="caution">
    <text evidence="1">The sequence shown here is derived from an EMBL/GenBank/DDBJ whole genome shotgun (WGS) entry which is preliminary data.</text>
</comment>
<dbReference type="AlphaFoldDB" id="X1P9A9"/>
<feature type="non-terminal residue" evidence="1">
    <location>
        <position position="1"/>
    </location>
</feature>
<evidence type="ECO:0000313" key="1">
    <source>
        <dbReference type="EMBL" id="GAI35610.1"/>
    </source>
</evidence>
<reference evidence="1" key="1">
    <citation type="journal article" date="2014" name="Front. Microbiol.">
        <title>High frequency of phylogenetically diverse reductive dehalogenase-homologous genes in deep subseafloor sedimentary metagenomes.</title>
        <authorList>
            <person name="Kawai M."/>
            <person name="Futagami T."/>
            <person name="Toyoda A."/>
            <person name="Takaki Y."/>
            <person name="Nishi S."/>
            <person name="Hori S."/>
            <person name="Arai W."/>
            <person name="Tsubouchi T."/>
            <person name="Morono Y."/>
            <person name="Uchiyama I."/>
            <person name="Ito T."/>
            <person name="Fujiyama A."/>
            <person name="Inagaki F."/>
            <person name="Takami H."/>
        </authorList>
    </citation>
    <scope>NUCLEOTIDE SEQUENCE</scope>
    <source>
        <strain evidence="1">Expedition CK06-06</strain>
    </source>
</reference>
<proteinExistence type="predicted"/>
<organism evidence="1">
    <name type="scientific">marine sediment metagenome</name>
    <dbReference type="NCBI Taxonomy" id="412755"/>
    <lineage>
        <taxon>unclassified sequences</taxon>
        <taxon>metagenomes</taxon>
        <taxon>ecological metagenomes</taxon>
    </lineage>
</organism>
<dbReference type="EMBL" id="BARV01025971">
    <property type="protein sequence ID" value="GAI35610.1"/>
    <property type="molecule type" value="Genomic_DNA"/>
</dbReference>
<gene>
    <name evidence="1" type="ORF">S06H3_42048</name>
</gene>
<accession>X1P9A9</accession>
<sequence>LLESLASTKLSLVLDVSFNKEVAGNSVIYFKKEKGSLRNKIREVENFDNNKIRKLESLSKSIIENKYNENNISRRYKKLFLSI</sequence>